<dbReference type="InterPro" id="IPR025886">
    <property type="entry name" value="PP2-like"/>
</dbReference>
<keyword evidence="2" id="KW-1185">Reference proteome</keyword>
<name>A0A9N9C6S2_9GLOM</name>
<gene>
    <name evidence="1" type="ORF">DERYTH_LOCUS7270</name>
</gene>
<dbReference type="AlphaFoldDB" id="A0A9N9C6S2"/>
<accession>A0A9N9C6S2</accession>
<evidence type="ECO:0000313" key="2">
    <source>
        <dbReference type="Proteomes" id="UP000789405"/>
    </source>
</evidence>
<feature type="non-terminal residue" evidence="1">
    <location>
        <position position="307"/>
    </location>
</feature>
<evidence type="ECO:0000313" key="1">
    <source>
        <dbReference type="EMBL" id="CAG8593268.1"/>
    </source>
</evidence>
<protein>
    <submittedName>
        <fullName evidence="1">3640_t:CDS:1</fullName>
    </submittedName>
</protein>
<dbReference type="EMBL" id="CAJVPY010003496">
    <property type="protein sequence ID" value="CAG8593268.1"/>
    <property type="molecule type" value="Genomic_DNA"/>
</dbReference>
<dbReference type="Pfam" id="PF14299">
    <property type="entry name" value="PP2"/>
    <property type="match status" value="1"/>
</dbReference>
<reference evidence="1" key="1">
    <citation type="submission" date="2021-06" db="EMBL/GenBank/DDBJ databases">
        <authorList>
            <person name="Kallberg Y."/>
            <person name="Tangrot J."/>
            <person name="Rosling A."/>
        </authorList>
    </citation>
    <scope>NUCLEOTIDE SEQUENCE</scope>
    <source>
        <strain evidence="1">MA453B</strain>
    </source>
</reference>
<dbReference type="OrthoDB" id="9970274at2759"/>
<dbReference type="Proteomes" id="UP000789405">
    <property type="component" value="Unassembled WGS sequence"/>
</dbReference>
<proteinExistence type="predicted"/>
<comment type="caution">
    <text evidence="1">The sequence shown here is derived from an EMBL/GenBank/DDBJ whole genome shotgun (WGS) entry which is preliminary data.</text>
</comment>
<organism evidence="1 2">
    <name type="scientific">Dentiscutata erythropus</name>
    <dbReference type="NCBI Taxonomy" id="1348616"/>
    <lineage>
        <taxon>Eukaryota</taxon>
        <taxon>Fungi</taxon>
        <taxon>Fungi incertae sedis</taxon>
        <taxon>Mucoromycota</taxon>
        <taxon>Glomeromycotina</taxon>
        <taxon>Glomeromycetes</taxon>
        <taxon>Diversisporales</taxon>
        <taxon>Gigasporaceae</taxon>
        <taxon>Dentiscutata</taxon>
    </lineage>
</organism>
<sequence length="307" mass="36110">DYVWQSICINQFPASRISEEQKNMIADEATSKVQETNNSDNQSGPTNLVLNNLLVESNSNEQQVTVSEHSEWKRLYKRLSKHINFIAKERCVTWLDCQDGGGTRHHWRTIEDSQRCASLYLTFFTFFIAIRLRVLPINSEFGSAVYLEYVWWFDVSSNLKSVLPGTYDVVWRLKMEEAKLLSREQLEDEIDAETAIHDEQRHEHTPQHEIYTNLARKNKWVEYCLPYKIVVPERKVVDGKLVYHDVYLKIYNHEGFLKSGLWIDYVRLREHDENRVYEQLEEIEANEANVQTNQTEIICSVIVTNMG</sequence>